<dbReference type="AlphaFoldDB" id="A0ABC8T611"/>
<dbReference type="EMBL" id="CAUOFW020004281">
    <property type="protein sequence ID" value="CAK9164849.1"/>
    <property type="molecule type" value="Genomic_DNA"/>
</dbReference>
<name>A0ABC8T611_9AQUA</name>
<gene>
    <name evidence="2" type="ORF">ILEXP_LOCUS33997</name>
</gene>
<reference evidence="2 3" key="1">
    <citation type="submission" date="2024-02" db="EMBL/GenBank/DDBJ databases">
        <authorList>
            <person name="Vignale AGUSTIN F."/>
            <person name="Sosa J E."/>
            <person name="Modenutti C."/>
        </authorList>
    </citation>
    <scope>NUCLEOTIDE SEQUENCE [LARGE SCALE GENOMIC DNA]</scope>
</reference>
<sequence>MASSKKTARIISRIASRVYFLLIIFQIPLFRIGTCTSPIEVTSSQLIASKVLPAVVVKSLLYPGAIANAIVKEKAIPGYDNLLNAYKFHHAKEGPATTDLQHLEILAGSYLCVAGAFLGIIKPSRVGLFGICLLMWGLTKELSLLKHAASDPTKAIYFYPTFSIAVVLAFLSVRGDVRKIIRSCKPKRIAHPFWTYAKAKNK</sequence>
<protein>
    <submittedName>
        <fullName evidence="2">Uncharacterized protein</fullName>
    </submittedName>
</protein>
<feature type="transmembrane region" description="Helical" evidence="1">
    <location>
        <begin position="156"/>
        <end position="173"/>
    </location>
</feature>
<organism evidence="2 3">
    <name type="scientific">Ilex paraguariensis</name>
    <name type="common">yerba mate</name>
    <dbReference type="NCBI Taxonomy" id="185542"/>
    <lineage>
        <taxon>Eukaryota</taxon>
        <taxon>Viridiplantae</taxon>
        <taxon>Streptophyta</taxon>
        <taxon>Embryophyta</taxon>
        <taxon>Tracheophyta</taxon>
        <taxon>Spermatophyta</taxon>
        <taxon>Magnoliopsida</taxon>
        <taxon>eudicotyledons</taxon>
        <taxon>Gunneridae</taxon>
        <taxon>Pentapetalae</taxon>
        <taxon>asterids</taxon>
        <taxon>campanulids</taxon>
        <taxon>Aquifoliales</taxon>
        <taxon>Aquifoliaceae</taxon>
        <taxon>Ilex</taxon>
    </lineage>
</organism>
<accession>A0ABC8T611</accession>
<keyword evidence="1" id="KW-0812">Transmembrane</keyword>
<evidence type="ECO:0000313" key="3">
    <source>
        <dbReference type="Proteomes" id="UP001642360"/>
    </source>
</evidence>
<evidence type="ECO:0000313" key="2">
    <source>
        <dbReference type="EMBL" id="CAK9164849.1"/>
    </source>
</evidence>
<dbReference type="PANTHER" id="PTHR35288">
    <property type="entry name" value="TAIL FIBER"/>
    <property type="match status" value="1"/>
</dbReference>
<feature type="transmembrane region" description="Helical" evidence="1">
    <location>
        <begin position="110"/>
        <end position="136"/>
    </location>
</feature>
<keyword evidence="3" id="KW-1185">Reference proteome</keyword>
<dbReference type="PANTHER" id="PTHR35288:SF2">
    <property type="entry name" value="TRANSMEMBRANE PROTEIN"/>
    <property type="match status" value="1"/>
</dbReference>
<proteinExistence type="predicted"/>
<dbReference type="Proteomes" id="UP001642360">
    <property type="component" value="Unassembled WGS sequence"/>
</dbReference>
<comment type="caution">
    <text evidence="2">The sequence shown here is derived from an EMBL/GenBank/DDBJ whole genome shotgun (WGS) entry which is preliminary data.</text>
</comment>
<keyword evidence="1" id="KW-0472">Membrane</keyword>
<evidence type="ECO:0000256" key="1">
    <source>
        <dbReference type="SAM" id="Phobius"/>
    </source>
</evidence>
<keyword evidence="1" id="KW-1133">Transmembrane helix</keyword>